<dbReference type="InterPro" id="IPR023415">
    <property type="entry name" value="LDLR_class-A_CS"/>
</dbReference>
<feature type="chain" id="PRO_5004277701" evidence="3">
    <location>
        <begin position="21"/>
        <end position="70"/>
    </location>
</feature>
<comment type="caution">
    <text evidence="2">Lacks conserved residue(s) required for the propagation of feature annotation.</text>
</comment>
<keyword evidence="1" id="KW-1015">Disulfide bond</keyword>
<dbReference type="Pfam" id="PF00057">
    <property type="entry name" value="Ldl_recept_a"/>
    <property type="match status" value="1"/>
</dbReference>
<dbReference type="Gene3D" id="4.10.400.10">
    <property type="entry name" value="Low-density Lipoprotein Receptor"/>
    <property type="match status" value="1"/>
</dbReference>
<dbReference type="EMBL" id="BC064765">
    <property type="protein sequence ID" value="AAH64765.1"/>
    <property type="molecule type" value="mRNA"/>
</dbReference>
<organism evidence="4">
    <name type="scientific">Mus musculus</name>
    <name type="common">Mouse</name>
    <dbReference type="NCBI Taxonomy" id="10090"/>
    <lineage>
        <taxon>Eukaryota</taxon>
        <taxon>Metazoa</taxon>
        <taxon>Chordata</taxon>
        <taxon>Craniata</taxon>
        <taxon>Vertebrata</taxon>
        <taxon>Euteleostomi</taxon>
        <taxon>Mammalia</taxon>
        <taxon>Eutheria</taxon>
        <taxon>Euarchontoglires</taxon>
        <taxon>Glires</taxon>
        <taxon>Rodentia</taxon>
        <taxon>Myomorpha</taxon>
        <taxon>Muroidea</taxon>
        <taxon>Muridae</taxon>
        <taxon>Murinae</taxon>
        <taxon>Mus</taxon>
        <taxon>Mus</taxon>
    </lineage>
</organism>
<dbReference type="PROSITE" id="PS01209">
    <property type="entry name" value="LDLRA_1"/>
    <property type="match status" value="1"/>
</dbReference>
<dbReference type="AGR" id="MGI:2151136"/>
<evidence type="ECO:0000256" key="2">
    <source>
        <dbReference type="PROSITE-ProRule" id="PRU00124"/>
    </source>
</evidence>
<dbReference type="FunFam" id="4.10.400.10:FF:000015">
    <property type="entry name" value="Low-density lipoprotein receptor-related protein 1"/>
    <property type="match status" value="1"/>
</dbReference>
<reference evidence="4" key="1">
    <citation type="journal article" date="2004" name="Genome Res.">
        <title>The status, quality, and expansion of the NIH full-length cDNA project: the Mammalian Gene Collection (MGC).</title>
        <authorList>
            <consortium name="The MGC Project Team"/>
            <person name="Gerhard D.S."/>
            <person name="Wagner L."/>
            <person name="Feingold E.A."/>
            <person name="Shenmen C.M."/>
            <person name="Grouse L.H."/>
            <person name="Schuler G."/>
            <person name="Klein S.L."/>
            <person name="Old S."/>
            <person name="Rasooly R."/>
            <person name="Good P."/>
            <person name="Guyer M."/>
            <person name="Peck A.M."/>
            <person name="Derge J.G."/>
            <person name="Lipman D."/>
            <person name="Collins F.S."/>
            <person name="Jang W."/>
            <person name="Sherry S."/>
            <person name="Feolo M."/>
            <person name="Misquitta L."/>
            <person name="Lee E."/>
            <person name="Rotmistrovsky K."/>
            <person name="Greenhut S.F."/>
            <person name="Schaefer C.F."/>
            <person name="Buetow K."/>
            <person name="Bonner T.I."/>
            <person name="Haussler D."/>
            <person name="Kent J."/>
            <person name="Kiekhaus M."/>
            <person name="Furey T."/>
            <person name="Brent M."/>
            <person name="Prange C."/>
            <person name="Schreiber K."/>
            <person name="Shapiro N."/>
            <person name="Bhat N.K."/>
            <person name="Hopkins R.F."/>
            <person name="Hsie F."/>
            <person name="Driscoll T."/>
            <person name="Soares M.B."/>
            <person name="Casavant T.L."/>
            <person name="Scheetz T.E."/>
            <person name="Brown-stein M.J."/>
            <person name="Usdin T.B."/>
            <person name="Toshiyuki S."/>
            <person name="Carninci P."/>
            <person name="Piao Y."/>
            <person name="Dudekula D.B."/>
            <person name="Ko M.S."/>
            <person name="Kawakami K."/>
            <person name="Suzuki Y."/>
            <person name="Sugano S."/>
            <person name="Gruber C.E."/>
            <person name="Smith M.R."/>
            <person name="Simmons B."/>
            <person name="Moore T."/>
            <person name="Waterman R."/>
            <person name="Johnson S.L."/>
            <person name="Ruan Y."/>
            <person name="Wei C.L."/>
            <person name="Mathavan S."/>
            <person name="Gunaratne P.H."/>
            <person name="Wu J."/>
            <person name="Garcia A.M."/>
            <person name="Hulyk S.W."/>
            <person name="Fuh E."/>
            <person name="Yuan Y."/>
            <person name="Sneed A."/>
            <person name="Kowis C."/>
            <person name="Hodgson A."/>
            <person name="Muzny D.M."/>
            <person name="McPherson J."/>
            <person name="Gibbs R.A."/>
            <person name="Fahey J."/>
            <person name="Helton E."/>
            <person name="Ketteman M."/>
            <person name="Madan A."/>
            <person name="Rodrigues S."/>
            <person name="Sanchez A."/>
            <person name="Whiting M."/>
            <person name="Madari A."/>
            <person name="Young A.C."/>
            <person name="Wetherby K.D."/>
            <person name="Granite S.J."/>
            <person name="Kwong P.N."/>
            <person name="Brinkley C.P."/>
            <person name="Pearson R.L."/>
            <person name="Bouffard G.G."/>
            <person name="Blakesly R.W."/>
            <person name="Green E.D."/>
            <person name="Dickson M.C."/>
            <person name="Rodriguez A.C."/>
            <person name="Grimwood J."/>
            <person name="Schmutz J."/>
            <person name="Myers R.M."/>
            <person name="Butterfield Y.S."/>
            <person name="Griffith M."/>
            <person name="Griffith O.L."/>
            <person name="Krzywinski M.I."/>
            <person name="Liao N."/>
            <person name="Morin R."/>
            <person name="Morrin R."/>
            <person name="Palmquist D."/>
            <person name="Petrescu A.S."/>
            <person name="Skalska U."/>
            <person name="Smailus D.E."/>
            <person name="Stott J.M."/>
            <person name="Schnerch A."/>
            <person name="Schein J.E."/>
            <person name="Jones S.J."/>
            <person name="Holt R.A."/>
            <person name="Baross A."/>
            <person name="Marra M.A."/>
            <person name="Clifton S."/>
            <person name="Makowski K.A."/>
            <person name="Bosak S."/>
            <person name="Malek J."/>
        </authorList>
    </citation>
    <scope>NUCLEOTIDE SEQUENCE [LARGE SCALE MRNA]</scope>
    <source>
        <strain evidence="4">CD1</strain>
        <tissue evidence="4">Neural Stem Cell</tissue>
    </source>
</reference>
<protein>
    <submittedName>
        <fullName evidence="4">Lrp1b protein</fullName>
    </submittedName>
</protein>
<dbReference type="SMART" id="SM00192">
    <property type="entry name" value="LDLa"/>
    <property type="match status" value="1"/>
</dbReference>
<dbReference type="MGI" id="MGI:2151136">
    <property type="gene designation" value="Lrp1b"/>
</dbReference>
<dbReference type="UCSC" id="uc008jop.2">
    <property type="organism name" value="mouse"/>
</dbReference>
<accession>Q6P220</accession>
<name>Q6P220_MOUSE</name>
<evidence type="ECO:0000256" key="3">
    <source>
        <dbReference type="SAM" id="SignalP"/>
    </source>
</evidence>
<dbReference type="InterPro" id="IPR002172">
    <property type="entry name" value="LDrepeatLR_classA_rpt"/>
</dbReference>
<gene>
    <name evidence="4 5" type="primary">Lrp1b</name>
</gene>
<keyword evidence="3" id="KW-0732">Signal</keyword>
<dbReference type="InterPro" id="IPR036055">
    <property type="entry name" value="LDL_receptor-like_sf"/>
</dbReference>
<dbReference type="SUPFAM" id="SSF57424">
    <property type="entry name" value="LDL receptor-like module"/>
    <property type="match status" value="1"/>
</dbReference>
<evidence type="ECO:0000313" key="5">
    <source>
        <dbReference type="MGI" id="MGI:2151136"/>
    </source>
</evidence>
<sequence>MSQLLLAILTLSGLLPNAEVLTVGANQDQHLCDPGEFLCHDHVTCVSQSWLCDGDPDCPDQSDESLDTCE</sequence>
<evidence type="ECO:0000313" key="4">
    <source>
        <dbReference type="EMBL" id="AAH64765.1"/>
    </source>
</evidence>
<evidence type="ECO:0000256" key="1">
    <source>
        <dbReference type="ARBA" id="ARBA00023157"/>
    </source>
</evidence>
<dbReference type="AlphaFoldDB" id="Q6P220"/>
<feature type="signal peptide" evidence="3">
    <location>
        <begin position="1"/>
        <end position="20"/>
    </location>
</feature>
<dbReference type="PROSITE" id="PS50068">
    <property type="entry name" value="LDLRA_2"/>
    <property type="match status" value="1"/>
</dbReference>
<dbReference type="CDD" id="cd00112">
    <property type="entry name" value="LDLa"/>
    <property type="match status" value="1"/>
</dbReference>
<proteinExistence type="evidence at transcript level"/>